<protein>
    <submittedName>
        <fullName evidence="1">Uncharacterized protein</fullName>
    </submittedName>
</protein>
<accession>A0A1Q9DN36</accession>
<name>A0A1Q9DN36_SYMMI</name>
<dbReference type="AlphaFoldDB" id="A0A1Q9DN36"/>
<dbReference type="Proteomes" id="UP000186817">
    <property type="component" value="Unassembled WGS sequence"/>
</dbReference>
<evidence type="ECO:0000313" key="1">
    <source>
        <dbReference type="EMBL" id="OLP96582.1"/>
    </source>
</evidence>
<proteinExistence type="predicted"/>
<reference evidence="1 2" key="1">
    <citation type="submission" date="2016-02" db="EMBL/GenBank/DDBJ databases">
        <title>Genome analysis of coral dinoflagellate symbionts highlights evolutionary adaptations to a symbiotic lifestyle.</title>
        <authorList>
            <person name="Aranda M."/>
            <person name="Li Y."/>
            <person name="Liew Y.J."/>
            <person name="Baumgarten S."/>
            <person name="Simakov O."/>
            <person name="Wilson M."/>
            <person name="Piel J."/>
            <person name="Ashoor H."/>
            <person name="Bougouffa S."/>
            <person name="Bajic V.B."/>
            <person name="Ryu T."/>
            <person name="Ravasi T."/>
            <person name="Bayer T."/>
            <person name="Micklem G."/>
            <person name="Kim H."/>
            <person name="Bhak J."/>
            <person name="Lajeunesse T.C."/>
            <person name="Voolstra C.R."/>
        </authorList>
    </citation>
    <scope>NUCLEOTIDE SEQUENCE [LARGE SCALE GENOMIC DNA]</scope>
    <source>
        <strain evidence="1 2">CCMP2467</strain>
    </source>
</reference>
<dbReference type="EMBL" id="LSRX01000462">
    <property type="protein sequence ID" value="OLP96582.1"/>
    <property type="molecule type" value="Genomic_DNA"/>
</dbReference>
<sequence length="103" mass="11405">MTAAIERFLAMMRRLGRALPLQIRVCTIANKIHIIWRRLVIESAATELGQAPQFVKKTAEGFRGVAGRLHSLKAADPPQGGLKLKMADSCIAFVFDCEPSLWV</sequence>
<organism evidence="1 2">
    <name type="scientific">Symbiodinium microadriaticum</name>
    <name type="common">Dinoflagellate</name>
    <name type="synonym">Zooxanthella microadriatica</name>
    <dbReference type="NCBI Taxonomy" id="2951"/>
    <lineage>
        <taxon>Eukaryota</taxon>
        <taxon>Sar</taxon>
        <taxon>Alveolata</taxon>
        <taxon>Dinophyceae</taxon>
        <taxon>Suessiales</taxon>
        <taxon>Symbiodiniaceae</taxon>
        <taxon>Symbiodinium</taxon>
    </lineage>
</organism>
<gene>
    <name evidence="1" type="ORF">AK812_SmicGene21169</name>
</gene>
<evidence type="ECO:0000313" key="2">
    <source>
        <dbReference type="Proteomes" id="UP000186817"/>
    </source>
</evidence>
<comment type="caution">
    <text evidence="1">The sequence shown here is derived from an EMBL/GenBank/DDBJ whole genome shotgun (WGS) entry which is preliminary data.</text>
</comment>
<keyword evidence="2" id="KW-1185">Reference proteome</keyword>